<evidence type="ECO:0000313" key="2">
    <source>
        <dbReference type="EMBL" id="ESU39255.1"/>
    </source>
</evidence>
<reference evidence="3" key="1">
    <citation type="submission" date="2012-02" db="EMBL/GenBank/DDBJ databases">
        <title>Genome sequencing of Giardia lamblia Genotypes A2 and B isolates (DH and GS) and comparative analysis with the genomes of Genotypes A1 and E (WB and Pig).</title>
        <authorList>
            <person name="Adam R."/>
            <person name="Dahlstrom E."/>
            <person name="Martens C."/>
            <person name="Bruno D."/>
            <person name="Barbian K."/>
            <person name="Porcella S.F."/>
            <person name="Nash T."/>
        </authorList>
    </citation>
    <scope>NUCLEOTIDE SEQUENCE</scope>
    <source>
        <strain evidence="3">DH</strain>
    </source>
</reference>
<evidence type="ECO:0000256" key="1">
    <source>
        <dbReference type="SAM" id="MobiDB-lite"/>
    </source>
</evidence>
<dbReference type="EMBL" id="AHGT01000004">
    <property type="protein sequence ID" value="ESU39255.1"/>
    <property type="molecule type" value="Genomic_DNA"/>
</dbReference>
<comment type="caution">
    <text evidence="2">The sequence shown here is derived from an EMBL/GenBank/DDBJ whole genome shotgun (WGS) entry which is preliminary data.</text>
</comment>
<proteinExistence type="predicted"/>
<organism evidence="2 3">
    <name type="scientific">Giardia intestinalis</name>
    <name type="common">Giardia lamblia</name>
    <dbReference type="NCBI Taxonomy" id="5741"/>
    <lineage>
        <taxon>Eukaryota</taxon>
        <taxon>Metamonada</taxon>
        <taxon>Diplomonadida</taxon>
        <taxon>Hexamitidae</taxon>
        <taxon>Giardiinae</taxon>
        <taxon>Giardia</taxon>
    </lineage>
</organism>
<accession>V6TQG7</accession>
<dbReference type="Proteomes" id="UP000018320">
    <property type="component" value="Unassembled WGS sequence"/>
</dbReference>
<dbReference type="VEuPathDB" id="GiardiaDB:DHA2_151010"/>
<feature type="region of interest" description="Disordered" evidence="1">
    <location>
        <begin position="218"/>
        <end position="268"/>
    </location>
</feature>
<reference evidence="2 3" key="2">
    <citation type="journal article" date="2013" name="Genome Biol. Evol.">
        <title>Genome sequencing of Giardia lamblia genotypes A2 and B isolates (DH and GS) and comparative analysis with the genomes of genotypes A1 and E (WB and Pig).</title>
        <authorList>
            <person name="Adam R.D."/>
            <person name="Dahlstrom E.W."/>
            <person name="Martens C.A."/>
            <person name="Bruno D.P."/>
            <person name="Barbian K.D."/>
            <person name="Ricklefs S.M."/>
            <person name="Hernandez M.M."/>
            <person name="Narla N.P."/>
            <person name="Patel R.B."/>
            <person name="Porcella S.F."/>
            <person name="Nash T.E."/>
        </authorList>
    </citation>
    <scope>NUCLEOTIDE SEQUENCE [LARGE SCALE GENOMIC DNA]</scope>
    <source>
        <strain evidence="2 3">DH</strain>
    </source>
</reference>
<name>V6TQG7_GIAIN</name>
<sequence length="405" mass="43989">MSASQQAENCLGIRLVWDIIQEKTAPADRGFALHAVGKDLVERNADVYHEALTNAEILCDMFANVVTASDSASTLIQTMGLYPHFGEHEALLKEVVDLLKQSEPEKRALVSRSKSQARRLNGVAEAYHKQEKFKASKVVQRILSSKTVKALAGQADAKHISYVSDSLFATSAPSTVGNTPSTLHAYTSHLPSLEEAAPALNPVPSSPVQVVPQVHTLMKDSGNDNSDGSDEDEDDVDFYAIDSPPTRDQSGTGPEKQPEPEEQVVDPPIYDASTLRGLKLTASDYTGEFIIRVRSMLEIEYNYLLKKVEKIQNTITNTAKVSEVALAISQELVESAKSLTEADLIRLRGIVAHQAYDQDTGGKSAKPPLLQENRSKQLLASPTHSTTTPLAGSMSTLKCLPKIGK</sequence>
<gene>
    <name evidence="2" type="ORF">DHA2_151010</name>
</gene>
<dbReference type="AlphaFoldDB" id="V6TQG7"/>
<dbReference type="VEuPathDB" id="GiardiaDB:GL50581_3005"/>
<protein>
    <submittedName>
        <fullName evidence="2">Uncharacterized protein</fullName>
    </submittedName>
</protein>
<feature type="compositionally biased region" description="Acidic residues" evidence="1">
    <location>
        <begin position="227"/>
        <end position="237"/>
    </location>
</feature>
<dbReference type="VEuPathDB" id="GiardiaDB:GL50803_0016700"/>
<evidence type="ECO:0000313" key="3">
    <source>
        <dbReference type="Proteomes" id="UP000018320"/>
    </source>
</evidence>
<dbReference type="VEuPathDB" id="GiardiaDB:QR46_1040"/>